<dbReference type="Proteomes" id="UP001222027">
    <property type="component" value="Unassembled WGS sequence"/>
</dbReference>
<evidence type="ECO:0000313" key="2">
    <source>
        <dbReference type="EMBL" id="KAJ8506270.1"/>
    </source>
</evidence>
<evidence type="ECO:0000256" key="1">
    <source>
        <dbReference type="SAM" id="MobiDB-lite"/>
    </source>
</evidence>
<evidence type="ECO:0000313" key="3">
    <source>
        <dbReference type="Proteomes" id="UP001222027"/>
    </source>
</evidence>
<reference evidence="2 3" key="1">
    <citation type="submission" date="2022-12" db="EMBL/GenBank/DDBJ databases">
        <title>Chromosome-scale assembly of the Ensete ventricosum genome.</title>
        <authorList>
            <person name="Dussert Y."/>
            <person name="Stocks J."/>
            <person name="Wendawek A."/>
            <person name="Woldeyes F."/>
            <person name="Nichols R.A."/>
            <person name="Borrell J.S."/>
        </authorList>
    </citation>
    <scope>NUCLEOTIDE SEQUENCE [LARGE SCALE GENOMIC DNA]</scope>
    <source>
        <strain evidence="3">cv. Maze</strain>
        <tissue evidence="2">Seeds</tissue>
    </source>
</reference>
<feature type="compositionally biased region" description="Basic residues" evidence="1">
    <location>
        <begin position="23"/>
        <end position="32"/>
    </location>
</feature>
<proteinExistence type="predicted"/>
<accession>A0AAV8RSN0</accession>
<dbReference type="EMBL" id="JAQQAF010000002">
    <property type="protein sequence ID" value="KAJ8506270.1"/>
    <property type="molecule type" value="Genomic_DNA"/>
</dbReference>
<organism evidence="2 3">
    <name type="scientific">Ensete ventricosum</name>
    <name type="common">Abyssinian banana</name>
    <name type="synonym">Musa ensete</name>
    <dbReference type="NCBI Taxonomy" id="4639"/>
    <lineage>
        <taxon>Eukaryota</taxon>
        <taxon>Viridiplantae</taxon>
        <taxon>Streptophyta</taxon>
        <taxon>Embryophyta</taxon>
        <taxon>Tracheophyta</taxon>
        <taxon>Spermatophyta</taxon>
        <taxon>Magnoliopsida</taxon>
        <taxon>Liliopsida</taxon>
        <taxon>Zingiberales</taxon>
        <taxon>Musaceae</taxon>
        <taxon>Ensete</taxon>
    </lineage>
</organism>
<name>A0AAV8RSN0_ENSVE</name>
<gene>
    <name evidence="2" type="ORF">OPV22_007156</name>
</gene>
<dbReference type="AlphaFoldDB" id="A0AAV8RSN0"/>
<keyword evidence="3" id="KW-1185">Reference proteome</keyword>
<sequence>MTPPRRRPPVPAGRALGALRPPPPRRPRRPLRGHLIPATPPPPAAAISHRCDREEYMDLQFPISEGNKKS</sequence>
<comment type="caution">
    <text evidence="2">The sequence shown here is derived from an EMBL/GenBank/DDBJ whole genome shotgun (WGS) entry which is preliminary data.</text>
</comment>
<feature type="region of interest" description="Disordered" evidence="1">
    <location>
        <begin position="1"/>
        <end position="46"/>
    </location>
</feature>
<protein>
    <submittedName>
        <fullName evidence="2">Uncharacterized protein</fullName>
    </submittedName>
</protein>